<dbReference type="GO" id="GO:0032389">
    <property type="term" value="C:MutLalpha complex"/>
    <property type="evidence" value="ECO:0007669"/>
    <property type="project" value="TreeGrafter"/>
</dbReference>
<evidence type="ECO:0000256" key="5">
    <source>
        <dbReference type="ARBA" id="ARBA00023242"/>
    </source>
</evidence>
<dbReference type="CDD" id="cd16926">
    <property type="entry name" value="HATPase_MutL-MLH-PMS-like"/>
    <property type="match status" value="1"/>
</dbReference>
<evidence type="ECO:0000313" key="9">
    <source>
        <dbReference type="EMBL" id="CAF3947138.1"/>
    </source>
</evidence>
<evidence type="ECO:0000256" key="2">
    <source>
        <dbReference type="ARBA" id="ARBA00006082"/>
    </source>
</evidence>
<evidence type="ECO:0000313" key="8">
    <source>
        <dbReference type="EMBL" id="CAF2056566.1"/>
    </source>
</evidence>
<name>A0A816Q2P5_9BILA</name>
<evidence type="ECO:0000313" key="10">
    <source>
        <dbReference type="Proteomes" id="UP000663887"/>
    </source>
</evidence>
<dbReference type="GO" id="GO:0005524">
    <property type="term" value="F:ATP binding"/>
    <property type="evidence" value="ECO:0007669"/>
    <property type="project" value="InterPro"/>
</dbReference>
<dbReference type="AlphaFoldDB" id="A0A816Q2P5"/>
<dbReference type="EMBL" id="CAJOBF010001403">
    <property type="protein sequence ID" value="CAF3947138.1"/>
    <property type="molecule type" value="Genomic_DNA"/>
</dbReference>
<evidence type="ECO:0000256" key="3">
    <source>
        <dbReference type="ARBA" id="ARBA00022763"/>
    </source>
</evidence>
<evidence type="ECO:0000256" key="4">
    <source>
        <dbReference type="ARBA" id="ARBA00023204"/>
    </source>
</evidence>
<dbReference type="InterPro" id="IPR038973">
    <property type="entry name" value="MutL/Mlh/Pms-like"/>
</dbReference>
<dbReference type="Pfam" id="PF01119">
    <property type="entry name" value="DNA_mis_repair"/>
    <property type="match status" value="1"/>
</dbReference>
<dbReference type="FunFam" id="3.30.565.10:FF:000003">
    <property type="entry name" value="DNA mismatch repair endonuclease MutL"/>
    <property type="match status" value="1"/>
</dbReference>
<dbReference type="GO" id="GO:0016887">
    <property type="term" value="F:ATP hydrolysis activity"/>
    <property type="evidence" value="ECO:0007669"/>
    <property type="project" value="InterPro"/>
</dbReference>
<keyword evidence="4" id="KW-0234">DNA repair</keyword>
<comment type="caution">
    <text evidence="8">The sequence shown here is derived from an EMBL/GenBank/DDBJ whole genome shotgun (WGS) entry which is preliminary data.</text>
</comment>
<dbReference type="GO" id="GO:0006298">
    <property type="term" value="P:mismatch repair"/>
    <property type="evidence" value="ECO:0007669"/>
    <property type="project" value="InterPro"/>
</dbReference>
<dbReference type="Pfam" id="PF16413">
    <property type="entry name" value="Mlh1_C"/>
    <property type="match status" value="1"/>
</dbReference>
<dbReference type="SUPFAM" id="SSF54211">
    <property type="entry name" value="Ribosomal protein S5 domain 2-like"/>
    <property type="match status" value="1"/>
</dbReference>
<feature type="region of interest" description="Disordered" evidence="6">
    <location>
        <begin position="384"/>
        <end position="419"/>
    </location>
</feature>
<keyword evidence="3" id="KW-0227">DNA damage</keyword>
<sequence length="687" mass="78709">MNRKIQKLDEAVVNRIAAGEIVVRPCAAIKELLENSLDAGARIIQIHVKQGGLKSIEIRDDGCGISKVDLPLVCERFATSKLKNFDDLYHLNTYGFRGEALASLSYAGHVKIISKIRESPCAYVCEYEDEKIRPSTSIKPCAGTNGTLIIIEDLFCNNPIRLKMMKSASEEYTRMVDCVMKMALRNTHVSFTLKRDTQIEPDIHTDGKETITILHNMKMLYGADMVKDMYETMINTDDTPYKFQCKACFTGTQYSCSSKTTPNSMTFILFINGRLVDCQPLKKSIQQMYAVLVNKQTSPFVYLDLIMDPTTLDVNIHPSKNEVRFLHADPVIVHIVQAIEHIIVEKSAKQTTTTTQLTFHMTPTSMTLVPPTPKDSMETETVSKKISSNTVNSTTAKKSNVNSDPSRTVRTSSRDQKLDKHRYHNNSISIPKKSTLSSATISPLASIVFPRNVKLTSLEILRQSISDECDTDLLNIIRNFVYVGTVDGQSSLIQHDTQLYLVHTRHLSQELFYQLCIYHFGNMGTIRLEPEPPSIEELLRFETDNEEVIEYVIDILKERHEMLEDYFSFVISSTDPIHLETLPILLDTYVPNLDYLPQYLLRLSKEVNWTDERECFRTFADEISKFYSYRMNIYSQEDGDTEEKQHWAIEHLLYHAFKTMLVPSKHLRQAFVKLTEVQQLYKVFERC</sequence>
<feature type="domain" description="DNA mismatch repair protein S5" evidence="7">
    <location>
        <begin position="217"/>
        <end position="344"/>
    </location>
</feature>
<dbReference type="InterPro" id="IPR002099">
    <property type="entry name" value="MutL/Mlh/PMS"/>
</dbReference>
<dbReference type="Gene3D" id="3.30.230.10">
    <property type="match status" value="1"/>
</dbReference>
<dbReference type="NCBIfam" id="TIGR00585">
    <property type="entry name" value="mutl"/>
    <property type="match status" value="1"/>
</dbReference>
<feature type="compositionally biased region" description="Polar residues" evidence="6">
    <location>
        <begin position="384"/>
        <end position="411"/>
    </location>
</feature>
<evidence type="ECO:0000259" key="7">
    <source>
        <dbReference type="SMART" id="SM01340"/>
    </source>
</evidence>
<evidence type="ECO:0000256" key="6">
    <source>
        <dbReference type="SAM" id="MobiDB-lite"/>
    </source>
</evidence>
<gene>
    <name evidence="9" type="ORF">UXM345_LOCUS13118</name>
    <name evidence="8" type="ORF">XDN619_LOCUS9795</name>
</gene>
<protein>
    <recommendedName>
        <fullName evidence="7">DNA mismatch repair protein S5 domain-containing protein</fullName>
    </recommendedName>
</protein>
<dbReference type="InterPro" id="IPR036890">
    <property type="entry name" value="HATPase_C_sf"/>
</dbReference>
<dbReference type="Pfam" id="PF13589">
    <property type="entry name" value="HATPase_c_3"/>
    <property type="match status" value="1"/>
</dbReference>
<dbReference type="InterPro" id="IPR032189">
    <property type="entry name" value="Mlh1_C"/>
</dbReference>
<dbReference type="PROSITE" id="PS00058">
    <property type="entry name" value="DNA_MISMATCH_REPAIR_1"/>
    <property type="match status" value="1"/>
</dbReference>
<accession>A0A816Q2P5</accession>
<dbReference type="PANTHER" id="PTHR10073">
    <property type="entry name" value="DNA MISMATCH REPAIR PROTEIN MLH, PMS, MUTL"/>
    <property type="match status" value="1"/>
</dbReference>
<evidence type="ECO:0000256" key="1">
    <source>
        <dbReference type="ARBA" id="ARBA00004123"/>
    </source>
</evidence>
<dbReference type="InterPro" id="IPR014762">
    <property type="entry name" value="DNA_mismatch_repair_CS"/>
</dbReference>
<dbReference type="InterPro" id="IPR013507">
    <property type="entry name" value="DNA_mismatch_S5_2-like"/>
</dbReference>
<dbReference type="Gene3D" id="3.30.565.10">
    <property type="entry name" value="Histidine kinase-like ATPase, C-terminal domain"/>
    <property type="match status" value="1"/>
</dbReference>
<proteinExistence type="inferred from homology"/>
<dbReference type="GO" id="GO:0140664">
    <property type="term" value="F:ATP-dependent DNA damage sensor activity"/>
    <property type="evidence" value="ECO:0007669"/>
    <property type="project" value="InterPro"/>
</dbReference>
<dbReference type="InterPro" id="IPR014721">
    <property type="entry name" value="Ribsml_uS5_D2-typ_fold_subgr"/>
</dbReference>
<keyword evidence="5" id="KW-0539">Nucleus</keyword>
<organism evidence="8 10">
    <name type="scientific">Rotaria magnacalcarata</name>
    <dbReference type="NCBI Taxonomy" id="392030"/>
    <lineage>
        <taxon>Eukaryota</taxon>
        <taxon>Metazoa</taxon>
        <taxon>Spiralia</taxon>
        <taxon>Gnathifera</taxon>
        <taxon>Rotifera</taxon>
        <taxon>Eurotatoria</taxon>
        <taxon>Bdelloidea</taxon>
        <taxon>Philodinida</taxon>
        <taxon>Philodinidae</taxon>
        <taxon>Rotaria</taxon>
    </lineage>
</organism>
<reference evidence="8" key="1">
    <citation type="submission" date="2021-02" db="EMBL/GenBank/DDBJ databases">
        <authorList>
            <person name="Nowell W R."/>
        </authorList>
    </citation>
    <scope>NUCLEOTIDE SEQUENCE</scope>
</reference>
<dbReference type="Proteomes" id="UP000663887">
    <property type="component" value="Unassembled WGS sequence"/>
</dbReference>
<dbReference type="InterPro" id="IPR020568">
    <property type="entry name" value="Ribosomal_Su5_D2-typ_SF"/>
</dbReference>
<dbReference type="SMART" id="SM01340">
    <property type="entry name" value="DNA_mis_repair"/>
    <property type="match status" value="1"/>
</dbReference>
<dbReference type="EMBL" id="CAJNRG010003357">
    <property type="protein sequence ID" value="CAF2056566.1"/>
    <property type="molecule type" value="Genomic_DNA"/>
</dbReference>
<comment type="subcellular location">
    <subcellularLocation>
        <location evidence="1">Nucleus</location>
    </subcellularLocation>
</comment>
<dbReference type="Proteomes" id="UP000663842">
    <property type="component" value="Unassembled WGS sequence"/>
</dbReference>
<dbReference type="SUPFAM" id="SSF55874">
    <property type="entry name" value="ATPase domain of HSP90 chaperone/DNA topoisomerase II/histidine kinase"/>
    <property type="match status" value="1"/>
</dbReference>
<comment type="similarity">
    <text evidence="2">Belongs to the DNA mismatch repair MutL/HexB family.</text>
</comment>
<dbReference type="GO" id="GO:0030983">
    <property type="term" value="F:mismatched DNA binding"/>
    <property type="evidence" value="ECO:0007669"/>
    <property type="project" value="InterPro"/>
</dbReference>
<dbReference type="PANTHER" id="PTHR10073:SF12">
    <property type="entry name" value="DNA MISMATCH REPAIR PROTEIN MLH1"/>
    <property type="match status" value="1"/>
</dbReference>